<dbReference type="SMART" id="SM00382">
    <property type="entry name" value="AAA"/>
    <property type="match status" value="1"/>
</dbReference>
<gene>
    <name evidence="4" type="ORF">EB812_08380</name>
</gene>
<dbReference type="InterPro" id="IPR003439">
    <property type="entry name" value="ABC_transporter-like_ATP-bd"/>
</dbReference>
<name>A0A6H3FAI8_9BACT</name>
<keyword evidence="5" id="KW-1185">Reference proteome</keyword>
<dbReference type="PANTHER" id="PTHR43514">
    <property type="entry name" value="ABC TRANSPORTER I FAMILY MEMBER 10"/>
    <property type="match status" value="1"/>
</dbReference>
<dbReference type="InterPro" id="IPR050334">
    <property type="entry name" value="Molybdenum_import_ModC"/>
</dbReference>
<dbReference type="InterPro" id="IPR017871">
    <property type="entry name" value="ABC_transporter-like_CS"/>
</dbReference>
<dbReference type="PROSITE" id="PS00211">
    <property type="entry name" value="ABC_TRANSPORTER_1"/>
    <property type="match status" value="1"/>
</dbReference>
<dbReference type="GO" id="GO:0005524">
    <property type="term" value="F:ATP binding"/>
    <property type="evidence" value="ECO:0007669"/>
    <property type="project" value="UniProtKB-KW"/>
</dbReference>
<dbReference type="AlphaFoldDB" id="A0A6H3FAI8"/>
<keyword evidence="2 4" id="KW-0067">ATP-binding</keyword>
<sequence length="254" mass="27720">MLEVDIAKAREDFALRLRFRVPRGGVCVVFGPSGSGKSTLINCIAGLETPDAGRIACDNKILFDAAAGVNLPPEARGLGYVFQDARLFPHLNVRENLCFGLRYHRNVDAGQRRHAPDLENVARLLDILPLLERAPATLSGGERQRVAVGRALLCRPRLLLMDEPLAALDMTLKRDLLAYLARIPEHWDLPVLYVTHAPGEALALGSAMLLLQAGRLAAQGPVAPTLAEARRLGLLPMDTFYPTGEIFHETSHVA</sequence>
<dbReference type="Pfam" id="PF00005">
    <property type="entry name" value="ABC_tran"/>
    <property type="match status" value="1"/>
</dbReference>
<accession>A0A6H3FAI8</accession>
<dbReference type="Proteomes" id="UP000292919">
    <property type="component" value="Unassembled WGS sequence"/>
</dbReference>
<dbReference type="InterPro" id="IPR003593">
    <property type="entry name" value="AAA+_ATPase"/>
</dbReference>
<comment type="caution">
    <text evidence="4">The sequence shown here is derived from an EMBL/GenBank/DDBJ whole genome shotgun (WGS) entry which is preliminary data.</text>
</comment>
<evidence type="ECO:0000256" key="1">
    <source>
        <dbReference type="ARBA" id="ARBA00022741"/>
    </source>
</evidence>
<dbReference type="Gene3D" id="3.40.50.300">
    <property type="entry name" value="P-loop containing nucleotide triphosphate hydrolases"/>
    <property type="match status" value="1"/>
</dbReference>
<dbReference type="PANTHER" id="PTHR43514:SF4">
    <property type="entry name" value="ABC TRANSPORTER I FAMILY MEMBER 10"/>
    <property type="match status" value="1"/>
</dbReference>
<feature type="domain" description="ABC transporter" evidence="3">
    <location>
        <begin position="1"/>
        <end position="238"/>
    </location>
</feature>
<dbReference type="SUPFAM" id="SSF52540">
    <property type="entry name" value="P-loop containing nucleoside triphosphate hydrolases"/>
    <property type="match status" value="1"/>
</dbReference>
<proteinExistence type="predicted"/>
<dbReference type="InterPro" id="IPR027417">
    <property type="entry name" value="P-loop_NTPase"/>
</dbReference>
<evidence type="ECO:0000313" key="4">
    <source>
        <dbReference type="EMBL" id="TBH79345.1"/>
    </source>
</evidence>
<keyword evidence="1" id="KW-0547">Nucleotide-binding</keyword>
<reference evidence="4 5" key="1">
    <citation type="submission" date="2018-12" db="EMBL/GenBank/DDBJ databases">
        <title>First genome draft of Desulfovibrio legallis sp. nov.</title>
        <authorList>
            <person name="Ben Dhia O."/>
            <person name="Najjari A."/>
            <person name="Ferjani R."/>
            <person name="Fhoula I."/>
            <person name="Fardeau M.-L."/>
            <person name="Boudabbous A."/>
            <person name="Ouzari H.I."/>
        </authorList>
    </citation>
    <scope>NUCLEOTIDE SEQUENCE [LARGE SCALE GENOMIC DNA]</scope>
    <source>
        <strain evidence="4 5">H1T</strain>
    </source>
</reference>
<protein>
    <submittedName>
        <fullName evidence="4">ATP-binding cassette domain-containing protein</fullName>
    </submittedName>
</protein>
<evidence type="ECO:0000259" key="3">
    <source>
        <dbReference type="PROSITE" id="PS50893"/>
    </source>
</evidence>
<dbReference type="GO" id="GO:0016887">
    <property type="term" value="F:ATP hydrolysis activity"/>
    <property type="evidence" value="ECO:0007669"/>
    <property type="project" value="InterPro"/>
</dbReference>
<dbReference type="EMBL" id="SIXC01000009">
    <property type="protein sequence ID" value="TBH79345.1"/>
    <property type="molecule type" value="Genomic_DNA"/>
</dbReference>
<dbReference type="RefSeq" id="WP_118230068.1">
    <property type="nucleotide sequence ID" value="NZ_JAQDZC010000034.1"/>
</dbReference>
<evidence type="ECO:0000313" key="5">
    <source>
        <dbReference type="Proteomes" id="UP000292919"/>
    </source>
</evidence>
<evidence type="ECO:0000256" key="2">
    <source>
        <dbReference type="ARBA" id="ARBA00022840"/>
    </source>
</evidence>
<dbReference type="PROSITE" id="PS50893">
    <property type="entry name" value="ABC_TRANSPORTER_2"/>
    <property type="match status" value="1"/>
</dbReference>
<organism evidence="4 5">
    <name type="scientific">Desulfovibrio legallii</name>
    <dbReference type="NCBI Taxonomy" id="571438"/>
    <lineage>
        <taxon>Bacteria</taxon>
        <taxon>Pseudomonadati</taxon>
        <taxon>Thermodesulfobacteriota</taxon>
        <taxon>Desulfovibrionia</taxon>
        <taxon>Desulfovibrionales</taxon>
        <taxon>Desulfovibrionaceae</taxon>
        <taxon>Desulfovibrio</taxon>
    </lineage>
</organism>